<evidence type="ECO:0000313" key="2">
    <source>
        <dbReference type="EMBL" id="TCO83261.1"/>
    </source>
</evidence>
<dbReference type="EMBL" id="SLXA01000013">
    <property type="protein sequence ID" value="TCO83261.1"/>
    <property type="molecule type" value="Genomic_DNA"/>
</dbReference>
<dbReference type="RefSeq" id="WP_132093290.1">
    <property type="nucleotide sequence ID" value="NZ_JANKAQ010000014.1"/>
</dbReference>
<evidence type="ECO:0008006" key="4">
    <source>
        <dbReference type="Google" id="ProtNLM"/>
    </source>
</evidence>
<feature type="transmembrane region" description="Helical" evidence="1">
    <location>
        <begin position="89"/>
        <end position="109"/>
    </location>
</feature>
<dbReference type="Proteomes" id="UP000295711">
    <property type="component" value="Unassembled WGS sequence"/>
</dbReference>
<evidence type="ECO:0000313" key="3">
    <source>
        <dbReference type="Proteomes" id="UP000295711"/>
    </source>
</evidence>
<proteinExistence type="predicted"/>
<dbReference type="AlphaFoldDB" id="A0A4R2LF42"/>
<gene>
    <name evidence="2" type="ORF">EV212_11348</name>
</gene>
<protein>
    <recommendedName>
        <fullName evidence="4">DUF4190 domain-containing protein</fullName>
    </recommendedName>
</protein>
<organism evidence="2 3">
    <name type="scientific">Frisingicoccus caecimuris</name>
    <dbReference type="NCBI Taxonomy" id="1796636"/>
    <lineage>
        <taxon>Bacteria</taxon>
        <taxon>Bacillati</taxon>
        <taxon>Bacillota</taxon>
        <taxon>Clostridia</taxon>
        <taxon>Lachnospirales</taxon>
        <taxon>Lachnospiraceae</taxon>
        <taxon>Frisingicoccus</taxon>
    </lineage>
</organism>
<evidence type="ECO:0000256" key="1">
    <source>
        <dbReference type="SAM" id="Phobius"/>
    </source>
</evidence>
<reference evidence="2 3" key="1">
    <citation type="submission" date="2019-03" db="EMBL/GenBank/DDBJ databases">
        <title>Genomic Encyclopedia of Type Strains, Phase IV (KMG-IV): sequencing the most valuable type-strain genomes for metagenomic binning, comparative biology and taxonomic classification.</title>
        <authorList>
            <person name="Goeker M."/>
        </authorList>
    </citation>
    <scope>NUCLEOTIDE SEQUENCE [LARGE SCALE GENOMIC DNA]</scope>
    <source>
        <strain evidence="2 3">DSM 28559</strain>
    </source>
</reference>
<comment type="caution">
    <text evidence="2">The sequence shown here is derived from an EMBL/GenBank/DDBJ whole genome shotgun (WGS) entry which is preliminary data.</text>
</comment>
<sequence>MSNKVYSFTKVEKRWTKSGEYAFAVGIISFAVLFFFIGVGIYKNGTMSGAFCLIPYVTMVASIAGAVTTRKNQSRIDVAGKCLYIGYRVCAASAVCHVVIFLIGILKVIL</sequence>
<name>A0A4R2LF42_9FIRM</name>
<keyword evidence="1" id="KW-1133">Transmembrane helix</keyword>
<feature type="transmembrane region" description="Helical" evidence="1">
    <location>
        <begin position="21"/>
        <end position="42"/>
    </location>
</feature>
<keyword evidence="3" id="KW-1185">Reference proteome</keyword>
<dbReference type="OrthoDB" id="2068194at2"/>
<accession>A0A4R2LF42</accession>
<keyword evidence="1" id="KW-0472">Membrane</keyword>
<feature type="transmembrane region" description="Helical" evidence="1">
    <location>
        <begin position="48"/>
        <end position="68"/>
    </location>
</feature>
<keyword evidence="1" id="KW-0812">Transmembrane</keyword>